<dbReference type="EMBL" id="BJLH01000009">
    <property type="protein sequence ID" value="GEA61081.1"/>
    <property type="molecule type" value="Genomic_DNA"/>
</dbReference>
<dbReference type="PANTHER" id="PTHR43280:SF2">
    <property type="entry name" value="HTH-TYPE TRANSCRIPTIONAL REGULATOR EXSA"/>
    <property type="match status" value="1"/>
</dbReference>
<dbReference type="OrthoDB" id="5818519at2"/>
<proteinExistence type="predicted"/>
<keyword evidence="6" id="KW-1185">Reference proteome</keyword>
<keyword evidence="2" id="KW-0238">DNA-binding</keyword>
<dbReference type="AlphaFoldDB" id="A0A4Y3INJ8"/>
<dbReference type="Gene3D" id="1.10.10.60">
    <property type="entry name" value="Homeodomain-like"/>
    <property type="match status" value="2"/>
</dbReference>
<dbReference type="RefSeq" id="WP_141271468.1">
    <property type="nucleotide sequence ID" value="NZ_BJLH01000009.1"/>
</dbReference>
<dbReference type="InterPro" id="IPR018062">
    <property type="entry name" value="HTH_AraC-typ_CS"/>
</dbReference>
<evidence type="ECO:0000256" key="3">
    <source>
        <dbReference type="ARBA" id="ARBA00023163"/>
    </source>
</evidence>
<gene>
    <name evidence="5" type="ORF">VCO01S_22740</name>
</gene>
<comment type="caution">
    <text evidence="5">The sequence shown here is derived from an EMBL/GenBank/DDBJ whole genome shotgun (WGS) entry which is preliminary data.</text>
</comment>
<dbReference type="Proteomes" id="UP000318242">
    <property type="component" value="Unassembled WGS sequence"/>
</dbReference>
<dbReference type="PRINTS" id="PR00032">
    <property type="entry name" value="HTHARAC"/>
</dbReference>
<protein>
    <recommendedName>
        <fullName evidence="4">HTH araC/xylS-type domain-containing protein</fullName>
    </recommendedName>
</protein>
<sequence length="132" mass="15680">MSKIDRALEYVNKHYLSHITADEVANHCGCSVFYLPKLFRNHMDMSYQDYLTFKRIEHAKTLLTRPGFCKIAAVAYESGFVDDTYFCRIFKKKTGLTPTQYRRQYLEIQKREQEVYSGRDKRVLQAFMLDEV</sequence>
<dbReference type="GO" id="GO:0043565">
    <property type="term" value="F:sequence-specific DNA binding"/>
    <property type="evidence" value="ECO:0007669"/>
    <property type="project" value="InterPro"/>
</dbReference>
<dbReference type="InterPro" id="IPR020449">
    <property type="entry name" value="Tscrpt_reg_AraC-type_HTH"/>
</dbReference>
<reference evidence="5 6" key="1">
    <citation type="submission" date="2019-06" db="EMBL/GenBank/DDBJ databases">
        <title>Whole genome shotgun sequence of Vibrio comitans NBRC 102076.</title>
        <authorList>
            <person name="Hosoyama A."/>
            <person name="Uohara A."/>
            <person name="Ohji S."/>
            <person name="Ichikawa N."/>
        </authorList>
    </citation>
    <scope>NUCLEOTIDE SEQUENCE [LARGE SCALE GENOMIC DNA]</scope>
    <source>
        <strain evidence="5 6">NBRC 102076</strain>
    </source>
</reference>
<dbReference type="SMART" id="SM00342">
    <property type="entry name" value="HTH_ARAC"/>
    <property type="match status" value="1"/>
</dbReference>
<dbReference type="Pfam" id="PF12833">
    <property type="entry name" value="HTH_18"/>
    <property type="match status" value="1"/>
</dbReference>
<evidence type="ECO:0000256" key="2">
    <source>
        <dbReference type="ARBA" id="ARBA00023125"/>
    </source>
</evidence>
<evidence type="ECO:0000259" key="4">
    <source>
        <dbReference type="PROSITE" id="PS01124"/>
    </source>
</evidence>
<dbReference type="InterPro" id="IPR009057">
    <property type="entry name" value="Homeodomain-like_sf"/>
</dbReference>
<evidence type="ECO:0000313" key="5">
    <source>
        <dbReference type="EMBL" id="GEA61081.1"/>
    </source>
</evidence>
<dbReference type="PROSITE" id="PS01124">
    <property type="entry name" value="HTH_ARAC_FAMILY_2"/>
    <property type="match status" value="1"/>
</dbReference>
<accession>A0A4Y3INJ8</accession>
<keyword evidence="3" id="KW-0804">Transcription</keyword>
<evidence type="ECO:0000313" key="6">
    <source>
        <dbReference type="Proteomes" id="UP000318242"/>
    </source>
</evidence>
<dbReference type="InterPro" id="IPR018060">
    <property type="entry name" value="HTH_AraC"/>
</dbReference>
<feature type="domain" description="HTH araC/xylS-type" evidence="4">
    <location>
        <begin position="5"/>
        <end position="104"/>
    </location>
</feature>
<name>A0A4Y3INJ8_9VIBR</name>
<dbReference type="PROSITE" id="PS00041">
    <property type="entry name" value="HTH_ARAC_FAMILY_1"/>
    <property type="match status" value="1"/>
</dbReference>
<evidence type="ECO:0000256" key="1">
    <source>
        <dbReference type="ARBA" id="ARBA00023015"/>
    </source>
</evidence>
<keyword evidence="1" id="KW-0805">Transcription regulation</keyword>
<dbReference type="GO" id="GO:0003700">
    <property type="term" value="F:DNA-binding transcription factor activity"/>
    <property type="evidence" value="ECO:0007669"/>
    <property type="project" value="InterPro"/>
</dbReference>
<organism evidence="5 6">
    <name type="scientific">Vibrio comitans NBRC 102076</name>
    <dbReference type="NCBI Taxonomy" id="1219078"/>
    <lineage>
        <taxon>Bacteria</taxon>
        <taxon>Pseudomonadati</taxon>
        <taxon>Pseudomonadota</taxon>
        <taxon>Gammaproteobacteria</taxon>
        <taxon>Vibrionales</taxon>
        <taxon>Vibrionaceae</taxon>
        <taxon>Vibrio</taxon>
    </lineage>
</organism>
<dbReference type="PANTHER" id="PTHR43280">
    <property type="entry name" value="ARAC-FAMILY TRANSCRIPTIONAL REGULATOR"/>
    <property type="match status" value="1"/>
</dbReference>
<dbReference type="SUPFAM" id="SSF46689">
    <property type="entry name" value="Homeodomain-like"/>
    <property type="match status" value="2"/>
</dbReference>